<organism evidence="2 3">
    <name type="scientific">Gibberella subglutinans</name>
    <name type="common">Fusarium subglutinans</name>
    <dbReference type="NCBI Taxonomy" id="42677"/>
    <lineage>
        <taxon>Eukaryota</taxon>
        <taxon>Fungi</taxon>
        <taxon>Dikarya</taxon>
        <taxon>Ascomycota</taxon>
        <taxon>Pezizomycotina</taxon>
        <taxon>Sordariomycetes</taxon>
        <taxon>Hypocreomycetidae</taxon>
        <taxon>Hypocreales</taxon>
        <taxon>Nectriaceae</taxon>
        <taxon>Fusarium</taxon>
        <taxon>Fusarium fujikuroi species complex</taxon>
    </lineage>
</organism>
<protein>
    <submittedName>
        <fullName evidence="2">Uncharacterized protein</fullName>
    </submittedName>
</protein>
<comment type="caution">
    <text evidence="2">The sequence shown here is derived from an EMBL/GenBank/DDBJ whole genome shotgun (WGS) entry which is preliminary data.</text>
</comment>
<keyword evidence="3" id="KW-1185">Reference proteome</keyword>
<evidence type="ECO:0000313" key="2">
    <source>
        <dbReference type="EMBL" id="KAF5609780.1"/>
    </source>
</evidence>
<name>A0A8H5Q6K3_GIBSU</name>
<evidence type="ECO:0000313" key="3">
    <source>
        <dbReference type="Proteomes" id="UP000547976"/>
    </source>
</evidence>
<dbReference type="Proteomes" id="UP000547976">
    <property type="component" value="Unassembled WGS sequence"/>
</dbReference>
<dbReference type="AlphaFoldDB" id="A0A8H5Q6K3"/>
<dbReference type="OrthoDB" id="4770059at2759"/>
<sequence>MPTSTEFFGFTAYNLGPLTTTFSAPSACATGTDHHVIANGSAPYEVWGFPTCGLKDQGSCIPSGNSYDSLRSVTTPLNRAWYHYYSPGIACPSGWTTAGSMVKDGDSSLSVSGVFSRPIRSATYEAQPLEASVFWGQIMNVSETIALCCPSDYVADPGGSCFSTVGSMSEFNYSSVCLSPAPVQIITVTSVDGASLTQPLISFDVLSTPASTYEDDSLFTHSRYSTELAVATWVPAVPLVHHQSDLDEAEDEDEDDSDNDDENEGDGEGSDGNAASTKTPGNGVVSVFGLTLGILAGMGMLL</sequence>
<dbReference type="RefSeq" id="XP_036540706.1">
    <property type="nucleotide sequence ID" value="XM_036681694.1"/>
</dbReference>
<feature type="region of interest" description="Disordered" evidence="1">
    <location>
        <begin position="245"/>
        <end position="280"/>
    </location>
</feature>
<gene>
    <name evidence="2" type="ORF">FSUBG_3777</name>
</gene>
<evidence type="ECO:0000256" key="1">
    <source>
        <dbReference type="SAM" id="MobiDB-lite"/>
    </source>
</evidence>
<accession>A0A8H5Q6K3</accession>
<reference evidence="2 3" key="1">
    <citation type="submission" date="2020-05" db="EMBL/GenBank/DDBJ databases">
        <title>Identification and distribution of gene clusters putatively required for synthesis of sphingolipid metabolism inhibitors in phylogenetically diverse species of the filamentous fungus Fusarium.</title>
        <authorList>
            <person name="Kim H.-S."/>
            <person name="Busman M."/>
            <person name="Brown D.W."/>
            <person name="Divon H."/>
            <person name="Uhlig S."/>
            <person name="Proctor R.H."/>
        </authorList>
    </citation>
    <scope>NUCLEOTIDE SEQUENCE [LARGE SCALE GENOMIC DNA]</scope>
    <source>
        <strain evidence="2 3">NRRL 66333</strain>
    </source>
</reference>
<dbReference type="EMBL" id="JAAOAV010000032">
    <property type="protein sequence ID" value="KAF5609780.1"/>
    <property type="molecule type" value="Genomic_DNA"/>
</dbReference>
<proteinExistence type="predicted"/>
<feature type="compositionally biased region" description="Acidic residues" evidence="1">
    <location>
        <begin position="246"/>
        <end position="269"/>
    </location>
</feature>
<dbReference type="GeneID" id="59316412"/>